<dbReference type="KEGG" id="pmx:PERMA_0630"/>
<dbReference type="Gene3D" id="3.30.450.20">
    <property type="entry name" value="PAS domain"/>
    <property type="match status" value="2"/>
</dbReference>
<dbReference type="PANTHER" id="PTHR44757:SF2">
    <property type="entry name" value="BIOFILM ARCHITECTURE MAINTENANCE PROTEIN MBAA"/>
    <property type="match status" value="1"/>
</dbReference>
<proteinExistence type="predicted"/>
<dbReference type="PROSITE" id="PS50883">
    <property type="entry name" value="EAL"/>
    <property type="match status" value="1"/>
</dbReference>
<organism evidence="4 5">
    <name type="scientific">Persephonella marina (strain DSM 14350 / EX-H1)</name>
    <dbReference type="NCBI Taxonomy" id="123214"/>
    <lineage>
        <taxon>Bacteria</taxon>
        <taxon>Pseudomonadati</taxon>
        <taxon>Aquificota</taxon>
        <taxon>Aquificia</taxon>
        <taxon>Aquificales</taxon>
        <taxon>Hydrogenothermaceae</taxon>
        <taxon>Persephonella</taxon>
    </lineage>
</organism>
<dbReference type="Proteomes" id="UP000001366">
    <property type="component" value="Chromosome"/>
</dbReference>
<gene>
    <name evidence="4" type="ordered locus">PERMA_0630</name>
</gene>
<dbReference type="CDD" id="cd01948">
    <property type="entry name" value="EAL"/>
    <property type="match status" value="1"/>
</dbReference>
<dbReference type="SMART" id="SM00091">
    <property type="entry name" value="PAS"/>
    <property type="match status" value="2"/>
</dbReference>
<dbReference type="NCBIfam" id="TIGR00229">
    <property type="entry name" value="sensory_box"/>
    <property type="match status" value="1"/>
</dbReference>
<dbReference type="PaxDb" id="123214-PERMA_0630"/>
<dbReference type="Gene3D" id="3.30.70.270">
    <property type="match status" value="1"/>
</dbReference>
<dbReference type="SMART" id="SM00052">
    <property type="entry name" value="EAL"/>
    <property type="match status" value="1"/>
</dbReference>
<dbReference type="CDD" id="cd00130">
    <property type="entry name" value="PAS"/>
    <property type="match status" value="1"/>
</dbReference>
<feature type="domain" description="PAS" evidence="1">
    <location>
        <begin position="132"/>
        <end position="178"/>
    </location>
</feature>
<dbReference type="InterPro" id="IPR052155">
    <property type="entry name" value="Biofilm_reg_signaling"/>
</dbReference>
<evidence type="ECO:0000259" key="1">
    <source>
        <dbReference type="PROSITE" id="PS50112"/>
    </source>
</evidence>
<dbReference type="SUPFAM" id="SSF55073">
    <property type="entry name" value="Nucleotide cyclase"/>
    <property type="match status" value="1"/>
</dbReference>
<dbReference type="Pfam" id="PF00990">
    <property type="entry name" value="GGDEF"/>
    <property type="match status" value="1"/>
</dbReference>
<dbReference type="STRING" id="123214.PERMA_0630"/>
<dbReference type="InterPro" id="IPR000160">
    <property type="entry name" value="GGDEF_dom"/>
</dbReference>
<dbReference type="SUPFAM" id="SSF55785">
    <property type="entry name" value="PYP-like sensor domain (PAS domain)"/>
    <property type="match status" value="1"/>
</dbReference>
<dbReference type="CDD" id="cd01949">
    <property type="entry name" value="GGDEF"/>
    <property type="match status" value="1"/>
</dbReference>
<reference evidence="4 5" key="1">
    <citation type="journal article" date="2009" name="J. Bacteriol.">
        <title>Complete and draft genome sequences of six members of the Aquificales.</title>
        <authorList>
            <person name="Reysenbach A.L."/>
            <person name="Hamamura N."/>
            <person name="Podar M."/>
            <person name="Griffiths E."/>
            <person name="Ferreira S."/>
            <person name="Hochstein R."/>
            <person name="Heidelberg J."/>
            <person name="Johnson J."/>
            <person name="Mead D."/>
            <person name="Pohorille A."/>
            <person name="Sarmiento M."/>
            <person name="Schweighofer K."/>
            <person name="Seshadri R."/>
            <person name="Voytek M.A."/>
        </authorList>
    </citation>
    <scope>NUCLEOTIDE SEQUENCE [LARGE SCALE GENOMIC DNA]</scope>
    <source>
        <strain evidence="5">DSM 14350 / EX-H1</strain>
    </source>
</reference>
<dbReference type="InterPro" id="IPR035965">
    <property type="entry name" value="PAS-like_dom_sf"/>
</dbReference>
<dbReference type="InterPro" id="IPR000014">
    <property type="entry name" value="PAS"/>
</dbReference>
<dbReference type="InterPro" id="IPR035919">
    <property type="entry name" value="EAL_sf"/>
</dbReference>
<dbReference type="EMBL" id="CP001230">
    <property type="protein sequence ID" value="ACO03333.1"/>
    <property type="molecule type" value="Genomic_DNA"/>
</dbReference>
<accession>C0QUQ4</accession>
<name>C0QUQ4_PERMH</name>
<dbReference type="Pfam" id="PF13426">
    <property type="entry name" value="PAS_9"/>
    <property type="match status" value="2"/>
</dbReference>
<evidence type="ECO:0000313" key="5">
    <source>
        <dbReference type="Proteomes" id="UP000001366"/>
    </source>
</evidence>
<feature type="domain" description="EAL" evidence="2">
    <location>
        <begin position="407"/>
        <end position="654"/>
    </location>
</feature>
<evidence type="ECO:0000313" key="4">
    <source>
        <dbReference type="EMBL" id="ACO03333.1"/>
    </source>
</evidence>
<dbReference type="NCBIfam" id="TIGR00254">
    <property type="entry name" value="GGDEF"/>
    <property type="match status" value="1"/>
</dbReference>
<dbReference type="RefSeq" id="WP_012675572.1">
    <property type="nucleotide sequence ID" value="NC_012440.1"/>
</dbReference>
<evidence type="ECO:0000259" key="2">
    <source>
        <dbReference type="PROSITE" id="PS50883"/>
    </source>
</evidence>
<dbReference type="PROSITE" id="PS50112">
    <property type="entry name" value="PAS"/>
    <property type="match status" value="1"/>
</dbReference>
<dbReference type="OrthoDB" id="9762141at2"/>
<dbReference type="SMART" id="SM00267">
    <property type="entry name" value="GGDEF"/>
    <property type="match status" value="1"/>
</dbReference>
<dbReference type="PROSITE" id="PS50887">
    <property type="entry name" value="GGDEF"/>
    <property type="match status" value="1"/>
</dbReference>
<dbReference type="Pfam" id="PF00563">
    <property type="entry name" value="EAL"/>
    <property type="match status" value="1"/>
</dbReference>
<feature type="domain" description="GGDEF" evidence="3">
    <location>
        <begin position="265"/>
        <end position="398"/>
    </location>
</feature>
<dbReference type="HOGENOM" id="CLU_000445_70_20_0"/>
<dbReference type="SUPFAM" id="SSF141868">
    <property type="entry name" value="EAL domain-like"/>
    <property type="match status" value="1"/>
</dbReference>
<dbReference type="InterPro" id="IPR043128">
    <property type="entry name" value="Rev_trsase/Diguanyl_cyclase"/>
</dbReference>
<dbReference type="InterPro" id="IPR001633">
    <property type="entry name" value="EAL_dom"/>
</dbReference>
<dbReference type="InterPro" id="IPR029787">
    <property type="entry name" value="Nucleotide_cyclase"/>
</dbReference>
<dbReference type="eggNOG" id="COG5001">
    <property type="taxonomic scope" value="Bacteria"/>
</dbReference>
<dbReference type="PANTHER" id="PTHR44757">
    <property type="entry name" value="DIGUANYLATE CYCLASE DGCP"/>
    <property type="match status" value="1"/>
</dbReference>
<dbReference type="Gene3D" id="3.20.20.450">
    <property type="entry name" value="EAL domain"/>
    <property type="match status" value="1"/>
</dbReference>
<sequence length="654" mass="75666">MELDSDIMENHLNGIAFFTEGGDYLFSNEMFKRFLQKEENHLKGKNIVEIFKDIIFDRLKRSFEKNRYFAQKIKINDKNFAVFVFPVIDKLKNRLLVFLVEATQKDIQEMRELLNTLIEKSPAGSFIYRETFIFSNRTFQEITGFSEEELKKIRPWEIVHPKFREDVIKTINDRLSGKMMDKHYDLLTIISKDGKEKHLELITTTIKYQGKYAGMGVCVDRTEKVELEKRLNYLYSHDELTGLPNRKKFIENLKKALDYARKNNHLVAVILIDIKDFKIINKQYGYETGDKVLISISKKLEELMTDVDSVARVGDDKFGILLYAFRSFEKLTGKIEDVFNSVEGEYSINGFKIFVEIKMGVSVFPKDGVYPDDLYKNAEIALLKAKRTPGKSFEFFSKNIYSEITRILNLKEKIRKVIEENNILIYYQPIINLKTGEIDSLEALFRLNDGNETVILPKDIIPVAEETGLIVELGERILNSVLKFSKKVPQNIKLSVNISSIQLNKPMFDRDFLLSLENSDIPPDRIVIELTETAIMDSVSENITKLRNLKEKGIKIAIDDFGTGYSSLNYLKILPVDFLKIDRSFVKGIGRDRNDEMIVKTIISMAKSMNLKTIAEGVETEEQLRFLIENGCDYGQGYYFGKPVPEDKIMEVID</sequence>
<dbReference type="AlphaFoldDB" id="C0QUQ4"/>
<keyword evidence="5" id="KW-1185">Reference proteome</keyword>
<protein>
    <submittedName>
        <fullName evidence="4">Response regulator receiver modulated diguanylate cyclase/phosphodiesterase with PAS/PAC sensor</fullName>
    </submittedName>
</protein>
<evidence type="ECO:0000259" key="3">
    <source>
        <dbReference type="PROSITE" id="PS50887"/>
    </source>
</evidence>